<dbReference type="Pfam" id="PF03328">
    <property type="entry name" value="HpcH_HpaI"/>
    <property type="match status" value="1"/>
</dbReference>
<dbReference type="AlphaFoldDB" id="A0A558DFK4"/>
<evidence type="ECO:0000259" key="6">
    <source>
        <dbReference type="Pfam" id="PF03328"/>
    </source>
</evidence>
<dbReference type="SUPFAM" id="SSF51621">
    <property type="entry name" value="Phosphoenolpyruvate/pyruvate domain"/>
    <property type="match status" value="1"/>
</dbReference>
<feature type="domain" description="HpcH/HpaI aldolase/citrate lyase" evidence="6">
    <location>
        <begin position="9"/>
        <end position="223"/>
    </location>
</feature>
<keyword evidence="2 5" id="KW-0479">Metal-binding</keyword>
<evidence type="ECO:0000256" key="5">
    <source>
        <dbReference type="PIRSR" id="PIRSR015582-2"/>
    </source>
</evidence>
<dbReference type="GO" id="GO:0016829">
    <property type="term" value="F:lyase activity"/>
    <property type="evidence" value="ECO:0007669"/>
    <property type="project" value="UniProtKB-KW"/>
</dbReference>
<comment type="cofactor">
    <cofactor evidence="1">
        <name>Mg(2+)</name>
        <dbReference type="ChEBI" id="CHEBI:18420"/>
    </cofactor>
</comment>
<feature type="binding site" evidence="5">
    <location>
        <position position="128"/>
    </location>
    <ligand>
        <name>Mg(2+)</name>
        <dbReference type="ChEBI" id="CHEBI:18420"/>
    </ligand>
</feature>
<name>A0A558DFK4_9GAMM</name>
<dbReference type="Proteomes" id="UP000317355">
    <property type="component" value="Unassembled WGS sequence"/>
</dbReference>
<proteinExistence type="predicted"/>
<dbReference type="Gene3D" id="3.20.20.60">
    <property type="entry name" value="Phosphoenolpyruvate-binding domains"/>
    <property type="match status" value="1"/>
</dbReference>
<dbReference type="EMBL" id="VMRY01000003">
    <property type="protein sequence ID" value="TVT59643.1"/>
    <property type="molecule type" value="Genomic_DNA"/>
</dbReference>
<protein>
    <submittedName>
        <fullName evidence="7">CoA ester lyase</fullName>
    </submittedName>
</protein>
<dbReference type="InterPro" id="IPR015813">
    <property type="entry name" value="Pyrv/PenolPyrv_kinase-like_dom"/>
</dbReference>
<evidence type="ECO:0000256" key="4">
    <source>
        <dbReference type="PIRSR" id="PIRSR015582-1"/>
    </source>
</evidence>
<evidence type="ECO:0000256" key="1">
    <source>
        <dbReference type="ARBA" id="ARBA00001946"/>
    </source>
</evidence>
<dbReference type="PANTHER" id="PTHR32308">
    <property type="entry name" value="LYASE BETA SUBUNIT, PUTATIVE (AFU_ORTHOLOGUE AFUA_4G13030)-RELATED"/>
    <property type="match status" value="1"/>
</dbReference>
<evidence type="ECO:0000256" key="3">
    <source>
        <dbReference type="ARBA" id="ARBA00022842"/>
    </source>
</evidence>
<comment type="caution">
    <text evidence="7">The sequence shown here is derived from an EMBL/GenBank/DDBJ whole genome shotgun (WGS) entry which is preliminary data.</text>
</comment>
<evidence type="ECO:0000256" key="2">
    <source>
        <dbReference type="ARBA" id="ARBA00022723"/>
    </source>
</evidence>
<evidence type="ECO:0000313" key="8">
    <source>
        <dbReference type="Proteomes" id="UP000317355"/>
    </source>
</evidence>
<dbReference type="GO" id="GO:0006107">
    <property type="term" value="P:oxaloacetate metabolic process"/>
    <property type="evidence" value="ECO:0007669"/>
    <property type="project" value="TreeGrafter"/>
</dbReference>
<keyword evidence="7" id="KW-0456">Lyase</keyword>
<dbReference type="InterPro" id="IPR005000">
    <property type="entry name" value="Aldolase/citrate-lyase_domain"/>
</dbReference>
<gene>
    <name evidence="7" type="ORF">FHK82_01295</name>
</gene>
<dbReference type="InterPro" id="IPR011206">
    <property type="entry name" value="Citrate_lyase_beta/mcl1/mcl2"/>
</dbReference>
<dbReference type="PANTHER" id="PTHR32308:SF10">
    <property type="entry name" value="CITRATE LYASE SUBUNIT BETA"/>
    <property type="match status" value="1"/>
</dbReference>
<dbReference type="PIRSF" id="PIRSF015582">
    <property type="entry name" value="Cit_lyase_B"/>
    <property type="match status" value="1"/>
</dbReference>
<feature type="binding site" evidence="5">
    <location>
        <position position="155"/>
    </location>
    <ligand>
        <name>Mg(2+)</name>
        <dbReference type="ChEBI" id="CHEBI:18420"/>
    </ligand>
</feature>
<accession>A0A558DFK4</accession>
<feature type="binding site" evidence="4">
    <location>
        <position position="128"/>
    </location>
    <ligand>
        <name>substrate</name>
    </ligand>
</feature>
<sequence>MSESYTPLRSVLYAPGVNRRALEKARTLPIDCLILDLEDAVSPDEKRAARETVVEVLSAGGYGYRKRVLRINGLETEWGAEDIVAVAKAAVDAVLIPKVESPETVLEAIAALDAAGAAPDLPIWIMAETPTGILNINAIAAAHPHLEVIVMGTSDLAKEMRVRHTRGREGLMTALGLCLLAARAHGLTILDGVYLDLQDGDGFRAACEQGRNMGFDGKTLIHPQQITPANQLFGISAAELKQAETIVSAWQNALQAGKGVCVVEGRLIENLHVDEARRVIAMQGAINDRA</sequence>
<dbReference type="InterPro" id="IPR040442">
    <property type="entry name" value="Pyrv_kinase-like_dom_sf"/>
</dbReference>
<organism evidence="7 8">
    <name type="scientific">Sedimenticola thiotaurini</name>
    <dbReference type="NCBI Taxonomy" id="1543721"/>
    <lineage>
        <taxon>Bacteria</taxon>
        <taxon>Pseudomonadati</taxon>
        <taxon>Pseudomonadota</taxon>
        <taxon>Gammaproteobacteria</taxon>
        <taxon>Chromatiales</taxon>
        <taxon>Sedimenticolaceae</taxon>
        <taxon>Sedimenticola</taxon>
    </lineage>
</organism>
<feature type="binding site" evidence="4">
    <location>
        <position position="70"/>
    </location>
    <ligand>
        <name>substrate</name>
    </ligand>
</feature>
<evidence type="ECO:0000313" key="7">
    <source>
        <dbReference type="EMBL" id="TVT59643.1"/>
    </source>
</evidence>
<dbReference type="GO" id="GO:0000287">
    <property type="term" value="F:magnesium ion binding"/>
    <property type="evidence" value="ECO:0007669"/>
    <property type="project" value="TreeGrafter"/>
</dbReference>
<keyword evidence="3 5" id="KW-0460">Magnesium</keyword>
<reference evidence="7 8" key="1">
    <citation type="submission" date="2019-07" db="EMBL/GenBank/DDBJ databases">
        <title>The pathways for chlorine oxyanion respiration interact through the shared metabolite chlorate.</title>
        <authorList>
            <person name="Barnum T.P."/>
            <person name="Cheng Y."/>
            <person name="Hill K.A."/>
            <person name="Lucas L.N."/>
            <person name="Carlson H.K."/>
            <person name="Coates J.D."/>
        </authorList>
    </citation>
    <scope>NUCLEOTIDE SEQUENCE [LARGE SCALE GENOMIC DNA]</scope>
    <source>
        <strain evidence="7">BK-3</strain>
    </source>
</reference>